<dbReference type="PANTHER" id="PTHR42693:SF53">
    <property type="entry name" value="ENDO-4-O-SULFATASE"/>
    <property type="match status" value="1"/>
</dbReference>
<dbReference type="Pfam" id="PF00884">
    <property type="entry name" value="Sulfatase"/>
    <property type="match status" value="1"/>
</dbReference>
<dbReference type="PROSITE" id="PS00523">
    <property type="entry name" value="SULFATASE_1"/>
    <property type="match status" value="1"/>
</dbReference>
<reference evidence="8 9" key="1">
    <citation type="submission" date="2023-02" db="EMBL/GenBank/DDBJ databases">
        <title>Genome sequence of Lentisphaera profundi SAORIC-696.</title>
        <authorList>
            <person name="Kim e."/>
            <person name="Cho J.-C."/>
            <person name="Choi A."/>
            <person name="Kang I."/>
        </authorList>
    </citation>
    <scope>NUCLEOTIDE SEQUENCE [LARGE SCALE GENOMIC DNA]</scope>
    <source>
        <strain evidence="8 9">SAORIC-696</strain>
    </source>
</reference>
<evidence type="ECO:0000256" key="1">
    <source>
        <dbReference type="ARBA" id="ARBA00008779"/>
    </source>
</evidence>
<dbReference type="InterPro" id="IPR050738">
    <property type="entry name" value="Sulfatase"/>
</dbReference>
<dbReference type="SUPFAM" id="SSF53649">
    <property type="entry name" value="Alkaline phosphatase-like"/>
    <property type="match status" value="1"/>
</dbReference>
<evidence type="ECO:0000256" key="4">
    <source>
        <dbReference type="ARBA" id="ARBA00022837"/>
    </source>
</evidence>
<proteinExistence type="inferred from homology"/>
<dbReference type="InterPro" id="IPR017850">
    <property type="entry name" value="Alkaline_phosphatase_core_sf"/>
</dbReference>
<accession>A0ABY7VY13</accession>
<evidence type="ECO:0000256" key="2">
    <source>
        <dbReference type="ARBA" id="ARBA00022723"/>
    </source>
</evidence>
<dbReference type="Proteomes" id="UP001214250">
    <property type="component" value="Chromosome 2"/>
</dbReference>
<evidence type="ECO:0000256" key="6">
    <source>
        <dbReference type="SAM" id="SignalP"/>
    </source>
</evidence>
<evidence type="ECO:0000259" key="7">
    <source>
        <dbReference type="Pfam" id="PF00884"/>
    </source>
</evidence>
<keyword evidence="3" id="KW-0378">Hydrolase</keyword>
<evidence type="ECO:0000256" key="5">
    <source>
        <dbReference type="SAM" id="MobiDB-lite"/>
    </source>
</evidence>
<keyword evidence="9" id="KW-1185">Reference proteome</keyword>
<feature type="chain" id="PRO_5045897870" evidence="6">
    <location>
        <begin position="18"/>
        <end position="505"/>
    </location>
</feature>
<protein>
    <submittedName>
        <fullName evidence="8">Sulfatase-like hydrolase/transferase</fullName>
    </submittedName>
</protein>
<dbReference type="RefSeq" id="WP_274153558.1">
    <property type="nucleotide sequence ID" value="NZ_CP117812.1"/>
</dbReference>
<feature type="domain" description="Sulfatase N-terminal" evidence="7">
    <location>
        <begin position="21"/>
        <end position="380"/>
    </location>
</feature>
<dbReference type="PANTHER" id="PTHR42693">
    <property type="entry name" value="ARYLSULFATASE FAMILY MEMBER"/>
    <property type="match status" value="1"/>
</dbReference>
<evidence type="ECO:0000313" key="8">
    <source>
        <dbReference type="EMBL" id="WDE98689.1"/>
    </source>
</evidence>
<keyword evidence="2" id="KW-0479">Metal-binding</keyword>
<keyword evidence="4" id="KW-0106">Calcium</keyword>
<evidence type="ECO:0000256" key="3">
    <source>
        <dbReference type="ARBA" id="ARBA00022801"/>
    </source>
</evidence>
<sequence length="505" mass="57497">MKFLFTVCCLISLSAFADDRPNIVLIMADDMGRETVGAHGALDYKTPVLDKMAGEGMKFNHCYSLPLCTPSRVKIMTGKYSFRNYEGFGGLPQGEKTFGHALQKAGYETCVVGKWQLGGKHEQILGFGWDEYCLCNGVTPKDPKAKPLRQGKERYWYNSKIIANGKYYETDEIYGPDMVNEYACDFIKRQKDKPFFLYYPMILPHSPWAPTPLSESGDKSGKKICEVRYFKDNIEYIDHLVGNVLKALEESGQRENTVVMFTGDNGTGYAAYCNDSSTETKRFYSVNGDKHEELIAEAGEKSPKLKNTKPGKGEYMEGPVTRTSYGDVPGRKDTMLRDGTGVPMIVDWPKYREQYNEQGHSWDDLIDFSDFFATITELADTKVAYPVDGISFAPRLRGEGKNDRQFVFCHYWDFGRRAEGARDSIHDQRWKIYNDGSFFDMKNDPDEKQALKVEDLNEQGIMARGRLMASYHELRAMTLPVAKVSDFKKPPVVKKKKKSNKKKQK</sequence>
<dbReference type="InterPro" id="IPR024607">
    <property type="entry name" value="Sulfatase_CS"/>
</dbReference>
<dbReference type="EMBL" id="CP117812">
    <property type="protein sequence ID" value="WDE98689.1"/>
    <property type="molecule type" value="Genomic_DNA"/>
</dbReference>
<keyword evidence="6" id="KW-0732">Signal</keyword>
<gene>
    <name evidence="8" type="ORF">PQO03_12665</name>
</gene>
<dbReference type="InterPro" id="IPR000917">
    <property type="entry name" value="Sulfatase_N"/>
</dbReference>
<feature type="signal peptide" evidence="6">
    <location>
        <begin position="1"/>
        <end position="17"/>
    </location>
</feature>
<organism evidence="8 9">
    <name type="scientific">Lentisphaera profundi</name>
    <dbReference type="NCBI Taxonomy" id="1658616"/>
    <lineage>
        <taxon>Bacteria</taxon>
        <taxon>Pseudomonadati</taxon>
        <taxon>Lentisphaerota</taxon>
        <taxon>Lentisphaeria</taxon>
        <taxon>Lentisphaerales</taxon>
        <taxon>Lentisphaeraceae</taxon>
        <taxon>Lentisphaera</taxon>
    </lineage>
</organism>
<dbReference type="Gene3D" id="3.40.720.10">
    <property type="entry name" value="Alkaline Phosphatase, subunit A"/>
    <property type="match status" value="1"/>
</dbReference>
<comment type="similarity">
    <text evidence="1">Belongs to the sulfatase family.</text>
</comment>
<dbReference type="CDD" id="cd16151">
    <property type="entry name" value="sulfatase_like"/>
    <property type="match status" value="1"/>
</dbReference>
<name>A0ABY7VY13_9BACT</name>
<evidence type="ECO:0000313" key="9">
    <source>
        <dbReference type="Proteomes" id="UP001214250"/>
    </source>
</evidence>
<feature type="region of interest" description="Disordered" evidence="5">
    <location>
        <begin position="303"/>
        <end position="333"/>
    </location>
</feature>